<dbReference type="InterPro" id="IPR039768">
    <property type="entry name" value="Nmd3"/>
</dbReference>
<evidence type="ECO:0000259" key="1">
    <source>
        <dbReference type="Pfam" id="PF04981"/>
    </source>
</evidence>
<gene>
    <name evidence="2" type="ORF">ENP55_01095</name>
</gene>
<sequence length="352" mass="39511">MRFCVRCGREVADEEIVGNYCVNCYVEYLTPFKDKPRLEVTVCPKCGAWFYKGEWNHPLEENEVLRRIAIGESRHFLREEAEVLDVSVVKPLHKISASEHGVTLNYQLLIKGIHPVSYELEAPVKITYKPCPSCLARAGGSHKALVQVRVEGEADVEKLADEVEEIIVKAGLASSVTEVDMVREGVDVKFEDPVAARKLSSILSRKYGASTTESFRSTRFDAHEGKWRGVVTLSVRIPPIHKGVVIEYQGEVGVVEEVSKGMVKIRILETGEHVQTKLSAYWDGRIKVLPKAHLGGRYVVTSVDKNYVYLLNEETGELREVSVKPGYSHLKAGDNVILLSIEDKEYLIRESD</sequence>
<dbReference type="AlphaFoldDB" id="A0A7C2BK14"/>
<accession>A0A7C2BK14</accession>
<dbReference type="Pfam" id="PF04981">
    <property type="entry name" value="NMD3"/>
    <property type="match status" value="1"/>
</dbReference>
<dbReference type="GO" id="GO:0043023">
    <property type="term" value="F:ribosomal large subunit binding"/>
    <property type="evidence" value="ECO:0007669"/>
    <property type="project" value="InterPro"/>
</dbReference>
<dbReference type="EMBL" id="DSJT01000004">
    <property type="protein sequence ID" value="HEF86909.1"/>
    <property type="molecule type" value="Genomic_DNA"/>
</dbReference>
<name>A0A7C2BK14_9CREN</name>
<dbReference type="PANTHER" id="PTHR12746">
    <property type="entry name" value="NONSENSE-MEDIATED MRNA DECAY PROTEIN 3"/>
    <property type="match status" value="1"/>
</dbReference>
<organism evidence="2">
    <name type="scientific">Thermosphaera aggregans</name>
    <dbReference type="NCBI Taxonomy" id="54254"/>
    <lineage>
        <taxon>Archaea</taxon>
        <taxon>Thermoproteota</taxon>
        <taxon>Thermoprotei</taxon>
        <taxon>Desulfurococcales</taxon>
        <taxon>Desulfurococcaceae</taxon>
        <taxon>Thermosphaera</taxon>
    </lineage>
</organism>
<dbReference type="GO" id="GO:0005737">
    <property type="term" value="C:cytoplasm"/>
    <property type="evidence" value="ECO:0007669"/>
    <property type="project" value="TreeGrafter"/>
</dbReference>
<dbReference type="PANTHER" id="PTHR12746:SF2">
    <property type="entry name" value="60S RIBOSOMAL EXPORT PROTEIN NMD3"/>
    <property type="match status" value="1"/>
</dbReference>
<evidence type="ECO:0000313" key="2">
    <source>
        <dbReference type="EMBL" id="HEF86909.1"/>
    </source>
</evidence>
<protein>
    <submittedName>
        <fullName evidence="2">NMD protein affecting ribosome stability and mRNA decay</fullName>
    </submittedName>
</protein>
<comment type="caution">
    <text evidence="2">The sequence shown here is derived from an EMBL/GenBank/DDBJ whole genome shotgun (WGS) entry which is preliminary data.</text>
</comment>
<reference evidence="2" key="1">
    <citation type="journal article" date="2020" name="mSystems">
        <title>Genome- and Community-Level Interaction Insights into Carbon Utilization and Element Cycling Functions of Hydrothermarchaeota in Hydrothermal Sediment.</title>
        <authorList>
            <person name="Zhou Z."/>
            <person name="Liu Y."/>
            <person name="Xu W."/>
            <person name="Pan J."/>
            <person name="Luo Z.H."/>
            <person name="Li M."/>
        </authorList>
    </citation>
    <scope>NUCLEOTIDE SEQUENCE [LARGE SCALE GENOMIC DNA]</scope>
    <source>
        <strain evidence="2">SpSt-23</strain>
    </source>
</reference>
<proteinExistence type="predicted"/>
<feature type="domain" description="Nmd3 N-terminal" evidence="1">
    <location>
        <begin position="4"/>
        <end position="237"/>
    </location>
</feature>
<dbReference type="InterPro" id="IPR007064">
    <property type="entry name" value="Nmd3_N"/>
</dbReference>